<feature type="transmembrane region" description="Helical" evidence="2">
    <location>
        <begin position="122"/>
        <end position="147"/>
    </location>
</feature>
<evidence type="ECO:0008006" key="5">
    <source>
        <dbReference type="Google" id="ProtNLM"/>
    </source>
</evidence>
<organism evidence="3 4">
    <name type="scientific">Paractinoplanes rishiriensis</name>
    <dbReference type="NCBI Taxonomy" id="1050105"/>
    <lineage>
        <taxon>Bacteria</taxon>
        <taxon>Bacillati</taxon>
        <taxon>Actinomycetota</taxon>
        <taxon>Actinomycetes</taxon>
        <taxon>Micromonosporales</taxon>
        <taxon>Micromonosporaceae</taxon>
        <taxon>Paractinoplanes</taxon>
    </lineage>
</organism>
<proteinExistence type="predicted"/>
<feature type="region of interest" description="Disordered" evidence="1">
    <location>
        <begin position="1"/>
        <end position="20"/>
    </location>
</feature>
<dbReference type="Proteomes" id="UP000636960">
    <property type="component" value="Unassembled WGS sequence"/>
</dbReference>
<evidence type="ECO:0000313" key="3">
    <source>
        <dbReference type="EMBL" id="GIE96131.1"/>
    </source>
</evidence>
<protein>
    <recommendedName>
        <fullName evidence="5">Phage holin family protein</fullName>
    </recommendedName>
</protein>
<sequence>MTQQPYPPAVPPTSPADSWQPERVEAVPGTEFGLVQLRVEPITSGLAVGSLLAGIGSILVSVVVFCFGLLGADAGWGAQAAGAFTVLSLLGGGGAIVVGVAARRQVRRPVQPGQVRFTGNGVAIAGICCGATGAGIAALSMALALMLQLSS</sequence>
<accession>A0A919K3U7</accession>
<evidence type="ECO:0000256" key="1">
    <source>
        <dbReference type="SAM" id="MobiDB-lite"/>
    </source>
</evidence>
<feature type="transmembrane region" description="Helical" evidence="2">
    <location>
        <begin position="76"/>
        <end position="101"/>
    </location>
</feature>
<comment type="caution">
    <text evidence="3">The sequence shown here is derived from an EMBL/GenBank/DDBJ whole genome shotgun (WGS) entry which is preliminary data.</text>
</comment>
<feature type="compositionally biased region" description="Pro residues" evidence="1">
    <location>
        <begin position="1"/>
        <end position="14"/>
    </location>
</feature>
<reference evidence="3" key="1">
    <citation type="submission" date="2021-01" db="EMBL/GenBank/DDBJ databases">
        <title>Whole genome shotgun sequence of Actinoplanes rishiriensis NBRC 108556.</title>
        <authorList>
            <person name="Komaki H."/>
            <person name="Tamura T."/>
        </authorList>
    </citation>
    <scope>NUCLEOTIDE SEQUENCE</scope>
    <source>
        <strain evidence="3">NBRC 108556</strain>
    </source>
</reference>
<name>A0A919K3U7_9ACTN</name>
<dbReference type="EMBL" id="BOMV01000039">
    <property type="protein sequence ID" value="GIE96131.1"/>
    <property type="molecule type" value="Genomic_DNA"/>
</dbReference>
<evidence type="ECO:0000313" key="4">
    <source>
        <dbReference type="Proteomes" id="UP000636960"/>
    </source>
</evidence>
<keyword evidence="2" id="KW-0472">Membrane</keyword>
<feature type="transmembrane region" description="Helical" evidence="2">
    <location>
        <begin position="46"/>
        <end position="70"/>
    </location>
</feature>
<keyword evidence="2" id="KW-0812">Transmembrane</keyword>
<dbReference type="AlphaFoldDB" id="A0A919K3U7"/>
<gene>
    <name evidence="3" type="ORF">Ari01nite_35960</name>
</gene>
<keyword evidence="2" id="KW-1133">Transmembrane helix</keyword>
<evidence type="ECO:0000256" key="2">
    <source>
        <dbReference type="SAM" id="Phobius"/>
    </source>
</evidence>
<dbReference type="RefSeq" id="WP_203782384.1">
    <property type="nucleotide sequence ID" value="NZ_BOMV01000039.1"/>
</dbReference>
<keyword evidence="4" id="KW-1185">Reference proteome</keyword>